<comment type="caution">
    <text evidence="1">The sequence shown here is derived from an EMBL/GenBank/DDBJ whole genome shotgun (WGS) entry which is preliminary data.</text>
</comment>
<dbReference type="EMBL" id="CAJNDS010000077">
    <property type="protein sequence ID" value="CAE6946054.1"/>
    <property type="molecule type" value="Genomic_DNA"/>
</dbReference>
<keyword evidence="2" id="KW-1185">Reference proteome</keyword>
<reference evidence="1" key="1">
    <citation type="submission" date="2021-02" db="EMBL/GenBank/DDBJ databases">
        <authorList>
            <person name="Dougan E. K."/>
            <person name="Rhodes N."/>
            <person name="Thang M."/>
            <person name="Chan C."/>
        </authorList>
    </citation>
    <scope>NUCLEOTIDE SEQUENCE</scope>
</reference>
<dbReference type="AlphaFoldDB" id="A0A812HDY7"/>
<evidence type="ECO:0000313" key="2">
    <source>
        <dbReference type="Proteomes" id="UP000604046"/>
    </source>
</evidence>
<organism evidence="1 2">
    <name type="scientific">Symbiodinium natans</name>
    <dbReference type="NCBI Taxonomy" id="878477"/>
    <lineage>
        <taxon>Eukaryota</taxon>
        <taxon>Sar</taxon>
        <taxon>Alveolata</taxon>
        <taxon>Dinophyceae</taxon>
        <taxon>Suessiales</taxon>
        <taxon>Symbiodiniaceae</taxon>
        <taxon>Symbiodinium</taxon>
    </lineage>
</organism>
<name>A0A812HDY7_9DINO</name>
<evidence type="ECO:0000313" key="1">
    <source>
        <dbReference type="EMBL" id="CAE6946054.1"/>
    </source>
</evidence>
<dbReference type="SUPFAM" id="SSF52540">
    <property type="entry name" value="P-loop containing nucleoside triphosphate hydrolases"/>
    <property type="match status" value="1"/>
</dbReference>
<dbReference type="Proteomes" id="UP000604046">
    <property type="component" value="Unassembled WGS sequence"/>
</dbReference>
<gene>
    <name evidence="1" type="ORF">SNAT2548_LOCUS1397</name>
</gene>
<proteinExistence type="predicted"/>
<dbReference type="InterPro" id="IPR027417">
    <property type="entry name" value="P-loop_NTPase"/>
</dbReference>
<accession>A0A812HDY7</accession>
<sequence length="620" mass="69276">MGIDGTDSLAEQFFSVLEETGGEVRDRITQLEARLKALNWRRHPLHTFLELLCEHVALTFQLYHQDGQGTVEQMLGETCVAVGTHAFWLKNMSGVRTTASRCLRDRSTGVVLVDEADMLSLSQLVGVLSSGTEMIAAWDPGQQLQPLDMRHRVAPGERWHADSDAREPSAIQLLQDLAGLNKASHVVRLLETRRFGDVVCRLLSQISLAYSGLHSHRDAPDTTLVLWRVSGHGDSGFEAFRNASGAVANVTFFCMCANLVKRLSRNHGCVLVVVWYAVLRQALNHFLRFAGVDPAHFSIRTARQAKGEECAACVVLACRRFSWPDFAGSLSDAGKLAVAVSRGRVETHILLDAACQWANVSMWENMWRFPATSVVDLTPEDENEEEIDLFRFWMTATWGDECSCSDSEEAADDDQASTCASFFASASAVSRHLPDQLPDRQIRSSQPPMYAVPEDTDLREIWPRWRAFLVPCITVVAGYKDKEPETNADGAEADVEALLSLKFLEWHTVPDHQLTAPGALLFQVKGQLRDEAAFWELRISRHKAETQTVAGVNFFSQRCRSWRPEWQLCSEGKVRALAYWGMGTRGQHPWLWSMVVTVKSLELARAVLRVADVPLTKILG</sequence>
<protein>
    <submittedName>
        <fullName evidence="1">Uncharacterized protein</fullName>
    </submittedName>
</protein>